<dbReference type="EMBL" id="CAVLEF010000005">
    <property type="protein sequence ID" value="CAK1544287.1"/>
    <property type="molecule type" value="Genomic_DNA"/>
</dbReference>
<sequence length="78" mass="8727">MPAVLREAGIFGAGEATPRGALPSRQPRLPRHLLLEILRASELCPQPHENQAQTTVGENENSQVELRLDELRFLMKDL</sequence>
<gene>
    <name evidence="2" type="ORF">LNINA_LOCUS4046</name>
</gene>
<proteinExistence type="predicted"/>
<feature type="region of interest" description="Disordered" evidence="1">
    <location>
        <begin position="1"/>
        <end position="25"/>
    </location>
</feature>
<keyword evidence="3" id="KW-1185">Reference proteome</keyword>
<evidence type="ECO:0000256" key="1">
    <source>
        <dbReference type="SAM" id="MobiDB-lite"/>
    </source>
</evidence>
<organism evidence="2 3">
    <name type="scientific">Leptosia nina</name>
    <dbReference type="NCBI Taxonomy" id="320188"/>
    <lineage>
        <taxon>Eukaryota</taxon>
        <taxon>Metazoa</taxon>
        <taxon>Ecdysozoa</taxon>
        <taxon>Arthropoda</taxon>
        <taxon>Hexapoda</taxon>
        <taxon>Insecta</taxon>
        <taxon>Pterygota</taxon>
        <taxon>Neoptera</taxon>
        <taxon>Endopterygota</taxon>
        <taxon>Lepidoptera</taxon>
        <taxon>Glossata</taxon>
        <taxon>Ditrysia</taxon>
        <taxon>Papilionoidea</taxon>
        <taxon>Pieridae</taxon>
        <taxon>Pierinae</taxon>
        <taxon>Leptosia</taxon>
    </lineage>
</organism>
<dbReference type="AlphaFoldDB" id="A0AAV1J8I2"/>
<accession>A0AAV1J8I2</accession>
<evidence type="ECO:0000313" key="2">
    <source>
        <dbReference type="EMBL" id="CAK1544287.1"/>
    </source>
</evidence>
<comment type="caution">
    <text evidence="2">The sequence shown here is derived from an EMBL/GenBank/DDBJ whole genome shotgun (WGS) entry which is preliminary data.</text>
</comment>
<reference evidence="2 3" key="1">
    <citation type="submission" date="2023-11" db="EMBL/GenBank/DDBJ databases">
        <authorList>
            <person name="Okamura Y."/>
        </authorList>
    </citation>
    <scope>NUCLEOTIDE SEQUENCE [LARGE SCALE GENOMIC DNA]</scope>
</reference>
<dbReference type="Proteomes" id="UP001497472">
    <property type="component" value="Unassembled WGS sequence"/>
</dbReference>
<protein>
    <submittedName>
        <fullName evidence="2">Uncharacterized protein</fullName>
    </submittedName>
</protein>
<evidence type="ECO:0000313" key="3">
    <source>
        <dbReference type="Proteomes" id="UP001497472"/>
    </source>
</evidence>
<name>A0AAV1J8I2_9NEOP</name>